<protein>
    <submittedName>
        <fullName evidence="1">Proteinase B</fullName>
        <ecNumber evidence="1">3.4.21.48</ecNumber>
    </submittedName>
</protein>
<comment type="caution">
    <text evidence="1">The sequence shown here is derived from an EMBL/GenBank/DDBJ whole genome shotgun (WGS) entry which is preliminary data.</text>
</comment>
<dbReference type="EMBL" id="QTSX02004297">
    <property type="protein sequence ID" value="KAJ9066296.1"/>
    <property type="molecule type" value="Genomic_DNA"/>
</dbReference>
<accession>A0ACC2SVJ8</accession>
<keyword evidence="2" id="KW-1185">Reference proteome</keyword>
<name>A0ACC2SVJ8_9FUNG</name>
<dbReference type="Proteomes" id="UP001165960">
    <property type="component" value="Unassembled WGS sequence"/>
</dbReference>
<evidence type="ECO:0000313" key="2">
    <source>
        <dbReference type="Proteomes" id="UP001165960"/>
    </source>
</evidence>
<proteinExistence type="predicted"/>
<reference evidence="1" key="1">
    <citation type="submission" date="2022-04" db="EMBL/GenBank/DDBJ databases">
        <title>Genome of the entomopathogenic fungus Entomophthora muscae.</title>
        <authorList>
            <person name="Elya C."/>
            <person name="Lovett B.R."/>
            <person name="Lee E."/>
            <person name="Macias A.M."/>
            <person name="Hajek A.E."/>
            <person name="De Bivort B.L."/>
            <person name="Kasson M.T."/>
            <person name="De Fine Licht H.H."/>
            <person name="Stajich J.E."/>
        </authorList>
    </citation>
    <scope>NUCLEOTIDE SEQUENCE</scope>
    <source>
        <strain evidence="1">Berkeley</strain>
    </source>
</reference>
<evidence type="ECO:0000313" key="1">
    <source>
        <dbReference type="EMBL" id="KAJ9066296.1"/>
    </source>
</evidence>
<keyword evidence="1" id="KW-0378">Hydrolase</keyword>
<dbReference type="EC" id="3.4.21.48" evidence="1"/>
<organism evidence="1 2">
    <name type="scientific">Entomophthora muscae</name>
    <dbReference type="NCBI Taxonomy" id="34485"/>
    <lineage>
        <taxon>Eukaryota</taxon>
        <taxon>Fungi</taxon>
        <taxon>Fungi incertae sedis</taxon>
        <taxon>Zoopagomycota</taxon>
        <taxon>Entomophthoromycotina</taxon>
        <taxon>Entomophthoromycetes</taxon>
        <taxon>Entomophthorales</taxon>
        <taxon>Entomophthoraceae</taxon>
        <taxon>Entomophthora</taxon>
    </lineage>
</organism>
<sequence length="385" mass="41327">MKSFIEISLISVFFLCRYLTAATCSYIVTLKSSTEDNALEAHLDKVRKLFVSDQGSGGKNKINYEYCKVLLGYSAEFTDEILAKIKAMPEVEDIEENQLAEVAAIQAEATWGLARLSSDTQLPNNPKLWSYSYDPSAGEGVDVFVIDSGIKIDHPDFQGRAKWGKNFDDANKDSTGHGTHVAGIIGSQTYGVAKSSTLFAVKVLNHNGIGSQDAFIAGIEWVVQNKKEGRGCVINLSMGVKKNKALNTAVNNAVKSGCVVVVAAGNTNVNACGISPASESSAITVGASTLDDKRASFSNWGRCLDVYAPGENIVSLSNNGGYCSKSGTSMAAGYVSGLVANIMSKTGKYNPEDVKEKLKKYYQHKKLAIDLKFSPRLLVSNIGLV</sequence>
<gene>
    <name evidence="1" type="primary">PRB1_17</name>
    <name evidence="1" type="ORF">DSO57_1010934</name>
</gene>